<name>A0A8X6QFN2_NEPPI</name>
<reference evidence="2" key="1">
    <citation type="submission" date="2020-08" db="EMBL/GenBank/DDBJ databases">
        <title>Multicomponent nature underlies the extraordinary mechanical properties of spider dragline silk.</title>
        <authorList>
            <person name="Kono N."/>
            <person name="Nakamura H."/>
            <person name="Mori M."/>
            <person name="Yoshida Y."/>
            <person name="Ohtoshi R."/>
            <person name="Malay A.D."/>
            <person name="Moran D.A.P."/>
            <person name="Tomita M."/>
            <person name="Numata K."/>
            <person name="Arakawa K."/>
        </authorList>
    </citation>
    <scope>NUCLEOTIDE SEQUENCE</scope>
</reference>
<dbReference type="InterPro" id="IPR029526">
    <property type="entry name" value="PGBD"/>
</dbReference>
<gene>
    <name evidence="2" type="primary">X975_08756</name>
    <name evidence="2" type="ORF">NPIL_19521</name>
</gene>
<proteinExistence type="predicted"/>
<sequence length="104" mass="12051">MSYNKVLKFSHYWSSNPSLGNVTIKNATSRDRCKTLLLKLYFAEPENASKTYYTYEVVSCLKQTFKQFRSESSHKSIDESMAKFKGRSSLKQTCEKRDKNLAAM</sequence>
<evidence type="ECO:0000313" key="2">
    <source>
        <dbReference type="EMBL" id="GFU24638.1"/>
    </source>
</evidence>
<dbReference type="Proteomes" id="UP000887013">
    <property type="component" value="Unassembled WGS sequence"/>
</dbReference>
<protein>
    <submittedName>
        <fullName evidence="2">PiggyBac transposable element-derived protein 4</fullName>
    </submittedName>
</protein>
<comment type="caution">
    <text evidence="2">The sequence shown here is derived from an EMBL/GenBank/DDBJ whole genome shotgun (WGS) entry which is preliminary data.</text>
</comment>
<dbReference type="AlphaFoldDB" id="A0A8X6QFN2"/>
<dbReference type="Pfam" id="PF13843">
    <property type="entry name" value="DDE_Tnp_1_7"/>
    <property type="match status" value="1"/>
</dbReference>
<keyword evidence="3" id="KW-1185">Reference proteome</keyword>
<evidence type="ECO:0000259" key="1">
    <source>
        <dbReference type="Pfam" id="PF13843"/>
    </source>
</evidence>
<dbReference type="OrthoDB" id="118105at2759"/>
<feature type="domain" description="PiggyBac transposable element-derived protein" evidence="1">
    <location>
        <begin position="1"/>
        <end position="97"/>
    </location>
</feature>
<organism evidence="2 3">
    <name type="scientific">Nephila pilipes</name>
    <name type="common">Giant wood spider</name>
    <name type="synonym">Nephila maculata</name>
    <dbReference type="NCBI Taxonomy" id="299642"/>
    <lineage>
        <taxon>Eukaryota</taxon>
        <taxon>Metazoa</taxon>
        <taxon>Ecdysozoa</taxon>
        <taxon>Arthropoda</taxon>
        <taxon>Chelicerata</taxon>
        <taxon>Arachnida</taxon>
        <taxon>Araneae</taxon>
        <taxon>Araneomorphae</taxon>
        <taxon>Entelegynae</taxon>
        <taxon>Araneoidea</taxon>
        <taxon>Nephilidae</taxon>
        <taxon>Nephila</taxon>
    </lineage>
</organism>
<accession>A0A8X6QFN2</accession>
<dbReference type="EMBL" id="BMAW01081475">
    <property type="protein sequence ID" value="GFU24638.1"/>
    <property type="molecule type" value="Genomic_DNA"/>
</dbReference>
<evidence type="ECO:0000313" key="3">
    <source>
        <dbReference type="Proteomes" id="UP000887013"/>
    </source>
</evidence>